<organism evidence="1 2">
    <name type="scientific">Mytilus edulis</name>
    <name type="common">Blue mussel</name>
    <dbReference type="NCBI Taxonomy" id="6550"/>
    <lineage>
        <taxon>Eukaryota</taxon>
        <taxon>Metazoa</taxon>
        <taxon>Spiralia</taxon>
        <taxon>Lophotrochozoa</taxon>
        <taxon>Mollusca</taxon>
        <taxon>Bivalvia</taxon>
        <taxon>Autobranchia</taxon>
        <taxon>Pteriomorphia</taxon>
        <taxon>Mytilida</taxon>
        <taxon>Mytiloidea</taxon>
        <taxon>Mytilidae</taxon>
        <taxon>Mytilinae</taxon>
        <taxon>Mytilus</taxon>
    </lineage>
</organism>
<dbReference type="EMBL" id="CAJPWZ010002017">
    <property type="protein sequence ID" value="CAG2229186.1"/>
    <property type="molecule type" value="Genomic_DNA"/>
</dbReference>
<gene>
    <name evidence="1" type="ORF">MEDL_42119</name>
</gene>
<sequence length="613" mass="70462">MDTGRNDMVKFFMWKDFGHQNQKIGRNKNLQEFLDEKKHLIYHLNVASLPCCLCTSSFEFPVKSEIINKQELLVLYKATTTSRLQSNCCSNHSIKICELSANVLHPSSIENHVAVYIKQHCCETRKALEVITDFRNTCYAHAKEAVLSDNEFKTNKEKLIGAILTLADVCGMREKTKADIDTDMKKPLDGSQMQNYQAFLMDMIAKNSKIDEMCDSLPTDIENIVNTISQDHLKQIIDTINTNFLQLSNKHEQADLSERMVASNSKKIDDCVAMTPKVEDFYIIVKNLSSFLHEEEACDIKNDGEIAISLIKYLFENLKKSDSENFSTYQITEIFDIIEKTDETTRKLSKAIERLKINLKRHDFRKFMVYVNVCLCLGVIRKEVLIQINKRMASWSKFETQIKEYSKSVHALCQRERAEDETLLSIFVSTSIKSAVVNFMYNACDWLFVDRILASSDLLEERPNLSSDSVFTIECAAFIGSKVYMTNLFGSFLRWSNDENLQSRFKFTQTIIAGKPFFTIHSCLWPKYHVKMHGMYSDRCVCGKHGDLHDSGTWSIRGVKYSDETFYLLAPRKSRAAFMCADISGRIYGSLCQVDTYCLWSIKQVTQENRGST</sequence>
<comment type="caution">
    <text evidence="1">The sequence shown here is derived from an EMBL/GenBank/DDBJ whole genome shotgun (WGS) entry which is preliminary data.</text>
</comment>
<dbReference type="Proteomes" id="UP000683360">
    <property type="component" value="Unassembled WGS sequence"/>
</dbReference>
<reference evidence="1" key="1">
    <citation type="submission" date="2021-03" db="EMBL/GenBank/DDBJ databases">
        <authorList>
            <person name="Bekaert M."/>
        </authorList>
    </citation>
    <scope>NUCLEOTIDE SEQUENCE</scope>
</reference>
<keyword evidence="2" id="KW-1185">Reference proteome</keyword>
<protein>
    <recommendedName>
        <fullName evidence="3">DZIP3-like HEPN domain-containing protein</fullName>
    </recommendedName>
</protein>
<accession>A0A8S3TG06</accession>
<name>A0A8S3TG06_MYTED</name>
<evidence type="ECO:0000313" key="2">
    <source>
        <dbReference type="Proteomes" id="UP000683360"/>
    </source>
</evidence>
<dbReference type="AlphaFoldDB" id="A0A8S3TG06"/>
<evidence type="ECO:0008006" key="3">
    <source>
        <dbReference type="Google" id="ProtNLM"/>
    </source>
</evidence>
<proteinExistence type="predicted"/>
<evidence type="ECO:0000313" key="1">
    <source>
        <dbReference type="EMBL" id="CAG2229186.1"/>
    </source>
</evidence>